<feature type="transmembrane region" description="Helical" evidence="1">
    <location>
        <begin position="147"/>
        <end position="166"/>
    </location>
</feature>
<dbReference type="InterPro" id="IPR038731">
    <property type="entry name" value="RgtA/B/C-like"/>
</dbReference>
<protein>
    <recommendedName>
        <fullName evidence="3">Glycosyltransferase RgtA/B/C/D-like domain-containing protein</fullName>
    </recommendedName>
</protein>
<dbReference type="Proteomes" id="UP001221686">
    <property type="component" value="Unassembled WGS sequence"/>
</dbReference>
<reference evidence="4 5" key="1">
    <citation type="submission" date="2022-11" db="EMBL/GenBank/DDBJ databases">
        <title>Minimal conservation of predation-associated metabolite biosynthetic gene clusters underscores biosynthetic potential of Myxococcota including descriptions for ten novel species: Archangium lansinium sp. nov., Myxococcus landrumus sp. nov., Nannocystis bai.</title>
        <authorList>
            <person name="Ahearne A."/>
            <person name="Stevens C."/>
            <person name="Dowd S."/>
        </authorList>
    </citation>
    <scope>NUCLEOTIDE SEQUENCE [LARGE SCALE GENOMIC DNA]</scope>
    <source>
        <strain evidence="4 5">BB15-2</strain>
    </source>
</reference>
<feature type="transmembrane region" description="Helical" evidence="1">
    <location>
        <begin position="196"/>
        <end position="223"/>
    </location>
</feature>
<keyword evidence="2" id="KW-0732">Signal</keyword>
<feature type="transmembrane region" description="Helical" evidence="1">
    <location>
        <begin position="124"/>
        <end position="141"/>
    </location>
</feature>
<sequence length="551" mass="57331">MKSSARLAAPALLVGLAAVHLALAWPGAGERGVIAEEITPYLARHPVVLASADGGGVRLLPPHDRPEHRGWVSTAQWPNLAYVGDSRTWPLLIKGHQSALGTWYGIAAAPVLGDGIAGVRRSSVLLGLALVGLVFALARRLGLGLALASAAALACVLSPGLLFFARTGYGFELASRVAMLAALVIAARPLTTARSLALGLVLAAAILCRATIAVTLVPALLLLLVARGNSVRRPALALGLGAAIPLLFALVVQLAIPLHEGTAPAAKLPLADLAHRTAAAPATLAAQLAWIADPNTILLPLVADLARSPLLGLVFGTAVLALALARWWRARAGDGECMFVAAILGNALCGAWLYGDPQQFQLGMALEPLFVLAVAHQLHSLRSPRIAALAIAALLAARAWQCGVLLAAERTVGNPMLSGAAQRQLTAALLGHHPGPGDIVTTTYNHVGMLEAWAPQSPHPPIHAYRALRRGRDDAAAISAWTAILRAYPARFIVVSTGPNLFDGPFTDNAATERALHSALPAAARRIVARREFACESGRPCLALLELSPPP</sequence>
<gene>
    <name evidence="4" type="ORF">POL25_35335</name>
</gene>
<feature type="chain" id="PRO_5047373022" description="Glycosyltransferase RgtA/B/C/D-like domain-containing protein" evidence="2">
    <location>
        <begin position="25"/>
        <end position="551"/>
    </location>
</feature>
<evidence type="ECO:0000256" key="1">
    <source>
        <dbReference type="SAM" id="Phobius"/>
    </source>
</evidence>
<feature type="domain" description="Glycosyltransferase RgtA/B/C/D-like" evidence="3">
    <location>
        <begin position="106"/>
        <end position="246"/>
    </location>
</feature>
<comment type="caution">
    <text evidence="4">The sequence shown here is derived from an EMBL/GenBank/DDBJ whole genome shotgun (WGS) entry which is preliminary data.</text>
</comment>
<dbReference type="RefSeq" id="WP_272090765.1">
    <property type="nucleotide sequence ID" value="NZ_JAQNDL010000003.1"/>
</dbReference>
<keyword evidence="1" id="KW-0812">Transmembrane</keyword>
<dbReference type="EMBL" id="JAQNDL010000003">
    <property type="protein sequence ID" value="MDC0722230.1"/>
    <property type="molecule type" value="Genomic_DNA"/>
</dbReference>
<keyword evidence="1" id="KW-1133">Transmembrane helix</keyword>
<feature type="transmembrane region" description="Helical" evidence="1">
    <location>
        <begin position="337"/>
        <end position="354"/>
    </location>
</feature>
<keyword evidence="5" id="KW-1185">Reference proteome</keyword>
<evidence type="ECO:0000313" key="5">
    <source>
        <dbReference type="Proteomes" id="UP001221686"/>
    </source>
</evidence>
<keyword evidence="1" id="KW-0472">Membrane</keyword>
<proteinExistence type="predicted"/>
<evidence type="ECO:0000259" key="3">
    <source>
        <dbReference type="Pfam" id="PF13231"/>
    </source>
</evidence>
<feature type="transmembrane region" description="Helical" evidence="1">
    <location>
        <begin position="235"/>
        <end position="256"/>
    </location>
</feature>
<organism evidence="4 5">
    <name type="scientific">Nannocystis bainbridge</name>
    <dbReference type="NCBI Taxonomy" id="2995303"/>
    <lineage>
        <taxon>Bacteria</taxon>
        <taxon>Pseudomonadati</taxon>
        <taxon>Myxococcota</taxon>
        <taxon>Polyangia</taxon>
        <taxon>Nannocystales</taxon>
        <taxon>Nannocystaceae</taxon>
        <taxon>Nannocystis</taxon>
    </lineage>
</organism>
<evidence type="ECO:0000313" key="4">
    <source>
        <dbReference type="EMBL" id="MDC0722230.1"/>
    </source>
</evidence>
<accession>A0ABT5E8N1</accession>
<feature type="signal peptide" evidence="2">
    <location>
        <begin position="1"/>
        <end position="24"/>
    </location>
</feature>
<name>A0ABT5E8N1_9BACT</name>
<dbReference type="Pfam" id="PF13231">
    <property type="entry name" value="PMT_2"/>
    <property type="match status" value="1"/>
</dbReference>
<feature type="transmembrane region" description="Helical" evidence="1">
    <location>
        <begin position="305"/>
        <end position="325"/>
    </location>
</feature>
<evidence type="ECO:0000256" key="2">
    <source>
        <dbReference type="SAM" id="SignalP"/>
    </source>
</evidence>